<evidence type="ECO:0000256" key="9">
    <source>
        <dbReference type="ARBA" id="ARBA00023212"/>
    </source>
</evidence>
<evidence type="ECO:0000256" key="13">
    <source>
        <dbReference type="ARBA" id="ARBA00079695"/>
    </source>
</evidence>
<dbReference type="PROSITE" id="PS00107">
    <property type="entry name" value="PROTEIN_KINASE_ATP"/>
    <property type="match status" value="1"/>
</dbReference>
<dbReference type="GeneID" id="20247707"/>
<dbReference type="FunFam" id="1.10.510.10:FF:000066">
    <property type="entry name" value="Serine/threonine-protein kinase DCLK1 isoform 2"/>
    <property type="match status" value="1"/>
</dbReference>
<keyword evidence="7 16" id="KW-0547">Nucleotide-binding</keyword>
<protein>
    <recommendedName>
        <fullName evidence="12">Serine/threonine-protein kinase DCLK2</fullName>
        <ecNumber evidence="3">2.7.11.1</ecNumber>
    </recommendedName>
    <alternativeName>
        <fullName evidence="15">CaMK-like CREB regulatory kinase 2</fullName>
    </alternativeName>
    <alternativeName>
        <fullName evidence="13">Doublecortin-like and CAM kinase-like 2</fullName>
    </alternativeName>
    <alternativeName>
        <fullName evidence="14">Doublecortin-like kinase 2</fullName>
    </alternativeName>
</protein>
<dbReference type="KEGG" id="lgi:LOTGIDRAFT_228585"/>
<evidence type="ECO:0000256" key="8">
    <source>
        <dbReference type="ARBA" id="ARBA00022840"/>
    </source>
</evidence>
<keyword evidence="4" id="KW-0963">Cytoplasm</keyword>
<gene>
    <name evidence="20" type="ORF">LOTGIDRAFT_228585</name>
</gene>
<dbReference type="CTD" id="20247707"/>
<dbReference type="InterPro" id="IPR000719">
    <property type="entry name" value="Prot_kinase_dom"/>
</dbReference>
<keyword evidence="5" id="KW-0597">Phosphoprotein</keyword>
<dbReference type="PROSITE" id="PS50309">
    <property type="entry name" value="DC"/>
    <property type="match status" value="2"/>
</dbReference>
<dbReference type="PROSITE" id="PS00108">
    <property type="entry name" value="PROTEIN_KINASE_ST"/>
    <property type="match status" value="1"/>
</dbReference>
<dbReference type="SMART" id="SM00220">
    <property type="entry name" value="S_TKc"/>
    <property type="match status" value="1"/>
</dbReference>
<evidence type="ECO:0000256" key="4">
    <source>
        <dbReference type="ARBA" id="ARBA00022490"/>
    </source>
</evidence>
<feature type="domain" description="Doublecortin" evidence="19">
    <location>
        <begin position="176"/>
        <end position="259"/>
    </location>
</feature>
<evidence type="ECO:0000256" key="3">
    <source>
        <dbReference type="ARBA" id="ARBA00012513"/>
    </source>
</evidence>
<name>V4AF78_LOTGI</name>
<dbReference type="SUPFAM" id="SSF89837">
    <property type="entry name" value="Doublecortin (DC)"/>
    <property type="match status" value="2"/>
</dbReference>
<evidence type="ECO:0000256" key="2">
    <source>
        <dbReference type="ARBA" id="ARBA00005354"/>
    </source>
</evidence>
<keyword evidence="8 16" id="KW-0067">ATP-binding</keyword>
<dbReference type="InterPro" id="IPR017441">
    <property type="entry name" value="Protein_kinase_ATP_BS"/>
</dbReference>
<dbReference type="InterPro" id="IPR008271">
    <property type="entry name" value="Ser/Thr_kinase_AS"/>
</dbReference>
<dbReference type="GO" id="GO:0005856">
    <property type="term" value="C:cytoskeleton"/>
    <property type="evidence" value="ECO:0007669"/>
    <property type="project" value="UniProtKB-SubCell"/>
</dbReference>
<feature type="domain" description="Protein kinase" evidence="18">
    <location>
        <begin position="364"/>
        <end position="733"/>
    </location>
</feature>
<dbReference type="Pfam" id="PF03607">
    <property type="entry name" value="DCX"/>
    <property type="match status" value="2"/>
</dbReference>
<dbReference type="FunFam" id="3.10.20.230:FF:000002">
    <property type="entry name" value="serine/threonine-protein kinase DCLK2 isoform X1"/>
    <property type="match status" value="1"/>
</dbReference>
<keyword evidence="9" id="KW-0206">Cytoskeleton</keyword>
<evidence type="ECO:0000313" key="21">
    <source>
        <dbReference type="Proteomes" id="UP000030746"/>
    </source>
</evidence>
<dbReference type="CDD" id="cd16109">
    <property type="entry name" value="DCX1"/>
    <property type="match status" value="1"/>
</dbReference>
<comment type="catalytic activity">
    <reaction evidence="10">
        <text>L-threonyl-[protein] + ATP = O-phospho-L-threonyl-[protein] + ADP + H(+)</text>
        <dbReference type="Rhea" id="RHEA:46608"/>
        <dbReference type="Rhea" id="RHEA-COMP:11060"/>
        <dbReference type="Rhea" id="RHEA-COMP:11605"/>
        <dbReference type="ChEBI" id="CHEBI:15378"/>
        <dbReference type="ChEBI" id="CHEBI:30013"/>
        <dbReference type="ChEBI" id="CHEBI:30616"/>
        <dbReference type="ChEBI" id="CHEBI:61977"/>
        <dbReference type="ChEBI" id="CHEBI:456216"/>
        <dbReference type="EC" id="2.7.11.1"/>
    </reaction>
</comment>
<evidence type="ECO:0000256" key="15">
    <source>
        <dbReference type="ARBA" id="ARBA00080759"/>
    </source>
</evidence>
<dbReference type="OrthoDB" id="1738954at2759"/>
<feature type="compositionally biased region" description="Polar residues" evidence="17">
    <location>
        <begin position="332"/>
        <end position="345"/>
    </location>
</feature>
<dbReference type="Pfam" id="PF00069">
    <property type="entry name" value="Pkinase"/>
    <property type="match status" value="1"/>
</dbReference>
<dbReference type="Gene3D" id="3.30.200.20">
    <property type="entry name" value="Phosphorylase Kinase, domain 1"/>
    <property type="match status" value="2"/>
</dbReference>
<evidence type="ECO:0000256" key="6">
    <source>
        <dbReference type="ARBA" id="ARBA00022737"/>
    </source>
</evidence>
<dbReference type="HOGENOM" id="CLU_000288_94_3_1"/>
<dbReference type="GO" id="GO:0004674">
    <property type="term" value="F:protein serine/threonine kinase activity"/>
    <property type="evidence" value="ECO:0007669"/>
    <property type="project" value="UniProtKB-EC"/>
</dbReference>
<keyword evidence="21" id="KW-1185">Reference proteome</keyword>
<dbReference type="STRING" id="225164.V4AF78"/>
<evidence type="ECO:0000256" key="14">
    <source>
        <dbReference type="ARBA" id="ARBA00079902"/>
    </source>
</evidence>
<dbReference type="FunFam" id="3.10.20.230:FF:000001">
    <property type="entry name" value="serine/threonine-protein kinase DCLK1 isoform X1"/>
    <property type="match status" value="1"/>
</dbReference>
<dbReference type="GO" id="GO:0005524">
    <property type="term" value="F:ATP binding"/>
    <property type="evidence" value="ECO:0007669"/>
    <property type="project" value="UniProtKB-UniRule"/>
</dbReference>
<dbReference type="PANTHER" id="PTHR24347">
    <property type="entry name" value="SERINE/THREONINE-PROTEIN KINASE"/>
    <property type="match status" value="1"/>
</dbReference>
<evidence type="ECO:0000256" key="12">
    <source>
        <dbReference type="ARBA" id="ARBA00070436"/>
    </source>
</evidence>
<dbReference type="AlphaFoldDB" id="V4AF78"/>
<feature type="compositionally biased region" description="Basic and acidic residues" evidence="17">
    <location>
        <begin position="7"/>
        <end position="16"/>
    </location>
</feature>
<evidence type="ECO:0000256" key="5">
    <source>
        <dbReference type="ARBA" id="ARBA00022553"/>
    </source>
</evidence>
<accession>V4AF78</accession>
<dbReference type="SMART" id="SM00537">
    <property type="entry name" value="DCX"/>
    <property type="match status" value="2"/>
</dbReference>
<dbReference type="InterPro" id="IPR036572">
    <property type="entry name" value="Doublecortin_dom_sf"/>
</dbReference>
<dbReference type="GO" id="GO:0007417">
    <property type="term" value="P:central nervous system development"/>
    <property type="evidence" value="ECO:0007669"/>
    <property type="project" value="UniProtKB-ARBA"/>
</dbReference>
<dbReference type="SUPFAM" id="SSF56112">
    <property type="entry name" value="Protein kinase-like (PK-like)"/>
    <property type="match status" value="1"/>
</dbReference>
<evidence type="ECO:0000256" key="7">
    <source>
        <dbReference type="ARBA" id="ARBA00022741"/>
    </source>
</evidence>
<evidence type="ECO:0000256" key="10">
    <source>
        <dbReference type="ARBA" id="ARBA00047899"/>
    </source>
</evidence>
<evidence type="ECO:0000256" key="1">
    <source>
        <dbReference type="ARBA" id="ARBA00004245"/>
    </source>
</evidence>
<comment type="subcellular location">
    <subcellularLocation>
        <location evidence="1">Cytoplasm</location>
        <location evidence="1">Cytoskeleton</location>
    </subcellularLocation>
</comment>
<dbReference type="OMA" id="CWEFEGS"/>
<dbReference type="Gene3D" id="3.10.20.230">
    <property type="entry name" value="Doublecortin domain"/>
    <property type="match status" value="2"/>
</dbReference>
<feature type="binding site" evidence="16">
    <location>
        <position position="393"/>
    </location>
    <ligand>
        <name>ATP</name>
        <dbReference type="ChEBI" id="CHEBI:30616"/>
    </ligand>
</feature>
<organism evidence="20 21">
    <name type="scientific">Lottia gigantea</name>
    <name type="common">Giant owl limpet</name>
    <dbReference type="NCBI Taxonomy" id="225164"/>
    <lineage>
        <taxon>Eukaryota</taxon>
        <taxon>Metazoa</taxon>
        <taxon>Spiralia</taxon>
        <taxon>Lophotrochozoa</taxon>
        <taxon>Mollusca</taxon>
        <taxon>Gastropoda</taxon>
        <taxon>Patellogastropoda</taxon>
        <taxon>Lottioidea</taxon>
        <taxon>Lottiidae</taxon>
        <taxon>Lottia</taxon>
    </lineage>
</organism>
<dbReference type="InterPro" id="IPR011009">
    <property type="entry name" value="Kinase-like_dom_sf"/>
</dbReference>
<dbReference type="EC" id="2.7.11.1" evidence="3"/>
<reference evidence="20 21" key="1">
    <citation type="journal article" date="2013" name="Nature">
        <title>Insights into bilaterian evolution from three spiralian genomes.</title>
        <authorList>
            <person name="Simakov O."/>
            <person name="Marletaz F."/>
            <person name="Cho S.J."/>
            <person name="Edsinger-Gonzales E."/>
            <person name="Havlak P."/>
            <person name="Hellsten U."/>
            <person name="Kuo D.H."/>
            <person name="Larsson T."/>
            <person name="Lv J."/>
            <person name="Arendt D."/>
            <person name="Savage R."/>
            <person name="Osoegawa K."/>
            <person name="de Jong P."/>
            <person name="Grimwood J."/>
            <person name="Chapman J.A."/>
            <person name="Shapiro H."/>
            <person name="Aerts A."/>
            <person name="Otillar R.P."/>
            <person name="Terry A.Y."/>
            <person name="Boore J.L."/>
            <person name="Grigoriev I.V."/>
            <person name="Lindberg D.R."/>
            <person name="Seaver E.C."/>
            <person name="Weisblat D.A."/>
            <person name="Putnam N.H."/>
            <person name="Rokhsar D.S."/>
        </authorList>
    </citation>
    <scope>NUCLEOTIDE SEQUENCE [LARGE SCALE GENOMIC DNA]</scope>
</reference>
<dbReference type="Gene3D" id="1.10.510.10">
    <property type="entry name" value="Transferase(Phosphotransferase) domain 1"/>
    <property type="match status" value="1"/>
</dbReference>
<sequence>MAETAAWDEHFDDRSRNGQRGTKLFRNVSPSNSNNFLRQSILRVSENKRAKKVRFYRNGDRFFQGLLYAVSPERFRTFESLLAELTLSPLCDKNILPNGVRYIFSADTSKVITSLDQIEEGESYICASTAAFKDVKYNRTGSQNWNWNVKARENQDPTSMLPSDLNDEDKAFIKPKLVTVIRNGSKPRKAVRILLNRKTAHSFSQVLDDITNAIKLDSGTVKRIFTIDGRQVTCLSDFFQDDTIFIAYGAEKLSADDFDLDHKEVRLVSGYKSSLSQSRERITLRSPKSPRKSSSSRSLHEAGLGSPNTSRHSSPKSPRKLRTVSAPKYRNGTANGSSSLPNSPRLTRKSAGKARLPDELTERYDIGMIIGEGNFAHVKECTDRFNNRRFALKVIEKNKCQGKCIYDVCGKISVYDVCSKICVYDVCSKICVYDVCSKICVYDVCIRSVYDVCSKICVYDVCSNICVYDVCSNICVYDVCGKIYVYDVSVRSMYMMFVVRSVYIMFVVRSVCLMEEEMLQNEVAILRKVKHPNIILLVEEFETKENVYLVMELVKGGDLFDAISNSTKYTEQDASGMIYNLAGALKYLHSLNIVHRDIKPENLLVCDHGDESKSLKLGDFGLATEVNDVLYTVCGTPTYVAPEVLAESGYGVKIDIWSAGVITYILLCGFPPFVSKNDIQEELFDQILEGKFEFIQPYWDDVSDSAKELISNMLVIDPEHRYTAEQVLQHPWVASDTARDEDLHDNITKKLNSHFDQDKKIKSDTAGIRLIASTALDKGSRYFQGRGGATLTLHARGDSHSEDEDEIF</sequence>
<evidence type="ECO:0000256" key="17">
    <source>
        <dbReference type="SAM" id="MobiDB-lite"/>
    </source>
</evidence>
<dbReference type="RefSeq" id="XP_009055443.1">
    <property type="nucleotide sequence ID" value="XM_009057195.1"/>
</dbReference>
<proteinExistence type="inferred from homology"/>
<keyword evidence="6" id="KW-0677">Repeat</keyword>
<evidence type="ECO:0000313" key="20">
    <source>
        <dbReference type="EMBL" id="ESO93820.1"/>
    </source>
</evidence>
<comment type="similarity">
    <text evidence="2">Belongs to the protein kinase superfamily. CAMK Ser/Thr protein kinase family. CaMK subfamily.</text>
</comment>
<dbReference type="Proteomes" id="UP000030746">
    <property type="component" value="Unassembled WGS sequence"/>
</dbReference>
<feature type="compositionally biased region" description="Basic residues" evidence="17">
    <location>
        <begin position="313"/>
        <end position="322"/>
    </location>
</feature>
<feature type="region of interest" description="Disordered" evidence="17">
    <location>
        <begin position="278"/>
        <end position="354"/>
    </location>
</feature>
<evidence type="ECO:0000259" key="18">
    <source>
        <dbReference type="PROSITE" id="PS50011"/>
    </source>
</evidence>
<dbReference type="CDD" id="cd14095">
    <property type="entry name" value="STKc_DCKL"/>
    <property type="match status" value="1"/>
</dbReference>
<feature type="domain" description="Doublecortin" evidence="19">
    <location>
        <begin position="51"/>
        <end position="138"/>
    </location>
</feature>
<evidence type="ECO:0000259" key="19">
    <source>
        <dbReference type="PROSITE" id="PS50309"/>
    </source>
</evidence>
<evidence type="ECO:0000256" key="16">
    <source>
        <dbReference type="PROSITE-ProRule" id="PRU10141"/>
    </source>
</evidence>
<dbReference type="PROSITE" id="PS50011">
    <property type="entry name" value="PROTEIN_KINASE_DOM"/>
    <property type="match status" value="1"/>
</dbReference>
<comment type="catalytic activity">
    <reaction evidence="11">
        <text>L-seryl-[protein] + ATP = O-phospho-L-seryl-[protein] + ADP + H(+)</text>
        <dbReference type="Rhea" id="RHEA:17989"/>
        <dbReference type="Rhea" id="RHEA-COMP:9863"/>
        <dbReference type="Rhea" id="RHEA-COMP:11604"/>
        <dbReference type="ChEBI" id="CHEBI:15378"/>
        <dbReference type="ChEBI" id="CHEBI:29999"/>
        <dbReference type="ChEBI" id="CHEBI:30616"/>
        <dbReference type="ChEBI" id="CHEBI:83421"/>
        <dbReference type="ChEBI" id="CHEBI:456216"/>
        <dbReference type="EC" id="2.7.11.1"/>
    </reaction>
</comment>
<dbReference type="CDD" id="cd17069">
    <property type="entry name" value="DCX2"/>
    <property type="match status" value="1"/>
</dbReference>
<feature type="region of interest" description="Disordered" evidence="17">
    <location>
        <begin position="1"/>
        <end position="25"/>
    </location>
</feature>
<evidence type="ECO:0000256" key="11">
    <source>
        <dbReference type="ARBA" id="ARBA00048679"/>
    </source>
</evidence>
<dbReference type="InterPro" id="IPR003533">
    <property type="entry name" value="Doublecortin_dom"/>
</dbReference>
<dbReference type="EMBL" id="KB201890">
    <property type="protein sequence ID" value="ESO93820.1"/>
    <property type="molecule type" value="Genomic_DNA"/>
</dbReference>
<dbReference type="GO" id="GO:0035556">
    <property type="term" value="P:intracellular signal transduction"/>
    <property type="evidence" value="ECO:0007669"/>
    <property type="project" value="InterPro"/>
</dbReference>